<comment type="caution">
    <text evidence="2">The sequence shown here is derived from an EMBL/GenBank/DDBJ whole genome shotgun (WGS) entry which is preliminary data.</text>
</comment>
<dbReference type="PATRIC" id="fig|1656095.3.peg.2444"/>
<sequence>MTLFSVSSWRRLRARPLQRGFFRTLASFALAPLLLVGCAEGPIHSNIHQNQQPALPEQQLPDFFATDCADIWQLEGPHIEANPLYWLRGMECAQRLGPAEARAEARAWPDDTWQATFKRGILLANAKITPMERRDYFARLDEMAAQIPAHVRPLFQVWRDGQAAQLQLASERGRYSKLQQSTDLELDTLREQQQRLRSQLNLTTRKLENLTDIERQLSTRKGAGGYLQEPEHPADGAKSQEGSAADKERAPAKEEAKP</sequence>
<dbReference type="OrthoDB" id="6485482at2"/>
<evidence type="ECO:0000313" key="3">
    <source>
        <dbReference type="Proteomes" id="UP000037315"/>
    </source>
</evidence>
<accession>A0A0J8VIM4</accession>
<dbReference type="Proteomes" id="UP000037315">
    <property type="component" value="Unassembled WGS sequence"/>
</dbReference>
<proteinExistence type="predicted"/>
<keyword evidence="3" id="KW-1185">Reference proteome</keyword>
<dbReference type="EMBL" id="LFEJ01000024">
    <property type="protein sequence ID" value="KMV33323.1"/>
    <property type="molecule type" value="Genomic_DNA"/>
</dbReference>
<dbReference type="AlphaFoldDB" id="A0A0J8VIM4"/>
<protein>
    <submittedName>
        <fullName evidence="2">Membrane protein</fullName>
    </submittedName>
</protein>
<name>A0A0J8VIM4_9ENTR</name>
<dbReference type="STRING" id="1121863.GCA_000621185_03659"/>
<dbReference type="NCBIfam" id="NF007997">
    <property type="entry name" value="PRK10722.1"/>
    <property type="match status" value="1"/>
</dbReference>
<dbReference type="Pfam" id="PF13942">
    <property type="entry name" value="Lipoprotein_20"/>
    <property type="match status" value="1"/>
</dbReference>
<reference evidence="2 3" key="1">
    <citation type="submission" date="2015-06" db="EMBL/GenBank/DDBJ databases">
        <title>Genome sequencing of Cronobacter sp. strain DJ34 isolated from petroleum contaminated sludge of Duliajan Oil Fields, Assam, India.</title>
        <authorList>
            <person name="Pal S."/>
            <person name="Banerjee T.D."/>
            <person name="Roy A."/>
            <person name="Sar P."/>
            <person name="Kazy S.K."/>
        </authorList>
    </citation>
    <scope>NUCLEOTIDE SEQUENCE [LARGE SCALE GENOMIC DNA]</scope>
    <source>
        <strain evidence="2 3">DJ34</strain>
    </source>
</reference>
<feature type="compositionally biased region" description="Basic and acidic residues" evidence="1">
    <location>
        <begin position="244"/>
        <end position="258"/>
    </location>
</feature>
<gene>
    <name evidence="2" type="ORF">ACH50_18925</name>
</gene>
<organism evidence="2 3">
    <name type="scientific">Franconibacter pulveris</name>
    <dbReference type="NCBI Taxonomy" id="435910"/>
    <lineage>
        <taxon>Bacteria</taxon>
        <taxon>Pseudomonadati</taxon>
        <taxon>Pseudomonadota</taxon>
        <taxon>Gammaproteobacteria</taxon>
        <taxon>Enterobacterales</taxon>
        <taxon>Enterobacteriaceae</taxon>
        <taxon>Franconibacter</taxon>
    </lineage>
</organism>
<dbReference type="RefSeq" id="WP_048888600.1">
    <property type="nucleotide sequence ID" value="NZ_LFEJ01000024.1"/>
</dbReference>
<evidence type="ECO:0000313" key="2">
    <source>
        <dbReference type="EMBL" id="KMV33323.1"/>
    </source>
</evidence>
<dbReference type="InterPro" id="IPR025262">
    <property type="entry name" value="QseG"/>
</dbReference>
<feature type="region of interest" description="Disordered" evidence="1">
    <location>
        <begin position="218"/>
        <end position="258"/>
    </location>
</feature>
<evidence type="ECO:0000256" key="1">
    <source>
        <dbReference type="SAM" id="MobiDB-lite"/>
    </source>
</evidence>